<feature type="compositionally biased region" description="Low complexity" evidence="1">
    <location>
        <begin position="470"/>
        <end position="483"/>
    </location>
</feature>
<evidence type="ECO:0000256" key="2">
    <source>
        <dbReference type="SAM" id="Phobius"/>
    </source>
</evidence>
<evidence type="ECO:0000256" key="1">
    <source>
        <dbReference type="SAM" id="MobiDB-lite"/>
    </source>
</evidence>
<keyword evidence="4" id="KW-1185">Reference proteome</keyword>
<keyword evidence="2" id="KW-1133">Transmembrane helix</keyword>
<gene>
    <name evidence="3" type="primary">BQ5605_C033g11167</name>
    <name evidence="3" type="ORF">BQ5605_C033G11167</name>
</gene>
<feature type="transmembrane region" description="Helical" evidence="2">
    <location>
        <begin position="390"/>
        <end position="413"/>
    </location>
</feature>
<feature type="transmembrane region" description="Helical" evidence="2">
    <location>
        <begin position="42"/>
        <end position="66"/>
    </location>
</feature>
<feature type="transmembrane region" description="Helical" evidence="2">
    <location>
        <begin position="87"/>
        <end position="112"/>
    </location>
</feature>
<feature type="transmembrane region" description="Helical" evidence="2">
    <location>
        <begin position="433"/>
        <end position="454"/>
    </location>
</feature>
<reference evidence="3 4" key="1">
    <citation type="submission" date="2016-11" db="EMBL/GenBank/DDBJ databases">
        <authorList>
            <person name="Jaros S."/>
            <person name="Januszkiewicz K."/>
            <person name="Wedrychowicz H."/>
        </authorList>
    </citation>
    <scope>NUCLEOTIDE SEQUENCE [LARGE SCALE GENOMIC DNA]</scope>
</reference>
<feature type="region of interest" description="Disordered" evidence="1">
    <location>
        <begin position="334"/>
        <end position="378"/>
    </location>
</feature>
<name>A0A2X0MGW6_9BASI</name>
<feature type="region of interest" description="Disordered" evidence="1">
    <location>
        <begin position="525"/>
        <end position="578"/>
    </location>
</feature>
<evidence type="ECO:0000313" key="4">
    <source>
        <dbReference type="Proteomes" id="UP000249464"/>
    </source>
</evidence>
<accession>A0A2X0MGW6</accession>
<feature type="compositionally biased region" description="Basic and acidic residues" evidence="1">
    <location>
        <begin position="546"/>
        <end position="578"/>
    </location>
</feature>
<dbReference type="Proteomes" id="UP000249464">
    <property type="component" value="Unassembled WGS sequence"/>
</dbReference>
<protein>
    <submittedName>
        <fullName evidence="3">BQ5605_C033g11167 protein</fullName>
    </submittedName>
</protein>
<dbReference type="EMBL" id="FQNC01000066">
    <property type="protein sequence ID" value="SGZ01832.1"/>
    <property type="molecule type" value="Genomic_DNA"/>
</dbReference>
<evidence type="ECO:0000313" key="3">
    <source>
        <dbReference type="EMBL" id="SGZ01832.1"/>
    </source>
</evidence>
<feature type="compositionally biased region" description="Gly residues" evidence="1">
    <location>
        <begin position="496"/>
        <end position="505"/>
    </location>
</feature>
<feature type="transmembrane region" description="Helical" evidence="2">
    <location>
        <begin position="132"/>
        <end position="156"/>
    </location>
</feature>
<feature type="compositionally biased region" description="Polar residues" evidence="1">
    <location>
        <begin position="342"/>
        <end position="353"/>
    </location>
</feature>
<keyword evidence="2" id="KW-0812">Transmembrane</keyword>
<sequence>MSASAGSAPPSNSTTVNPFENAYNVILIKFWPRPSPGFNVRLIIQMGLCGYVFVATVLFLVVYTVVIRRQDKKLWMFRFVQTRYGRYIVPNMYIVSVLPSLPAAGLIAGLLVDNRRIFVFRHGQHGAMLWKTLIWIVVYAQGWFVVFSGVTAALLISNEDKPFYLRPAFINSVYIVSPFVVILGIAIPSILCSNSWNYMMTRVDQTLLTLRAASILYAKNGLSNVVAIDTTDHLEDEIVARAEGFFAQYLLMLCIWSAATINLVFVSVRGKKRSDVKTLRSIFIGSSSLRRFQVSLVSWSLVFKLRRQRRVGRTFAAPRVPATEQAAVVSAAQAASSTTQSPLPRNFTTSNDQSTRHTNHQNQTIHKPSSPPTTSQAASQSALTKLIRDLFVSSLGVTTFASIFVGDTVMLAVRHREVFANWTRAEVGMTLTTWSYLLGTSMCTTAILINEILFWRAVRNTGWGGGGDTSFGSGSNSGPYGHGRPFRRGGPLRGNSFGGGGGEDGAGIENGITVEMTKQVHVELPCHYPPSNASSNPPRPWTPLETEVRKHQPRQHPLDRLEATDLEYDERKCDWSAR</sequence>
<keyword evidence="2" id="KW-0472">Membrane</keyword>
<feature type="transmembrane region" description="Helical" evidence="2">
    <location>
        <begin position="246"/>
        <end position="268"/>
    </location>
</feature>
<feature type="transmembrane region" description="Helical" evidence="2">
    <location>
        <begin position="168"/>
        <end position="191"/>
    </location>
</feature>
<feature type="region of interest" description="Disordered" evidence="1">
    <location>
        <begin position="469"/>
        <end position="508"/>
    </location>
</feature>
<proteinExistence type="predicted"/>
<dbReference type="AlphaFoldDB" id="A0A2X0MGW6"/>
<organism evidence="3 4">
    <name type="scientific">Microbotryum silenes-dioicae</name>
    <dbReference type="NCBI Taxonomy" id="796604"/>
    <lineage>
        <taxon>Eukaryota</taxon>
        <taxon>Fungi</taxon>
        <taxon>Dikarya</taxon>
        <taxon>Basidiomycota</taxon>
        <taxon>Pucciniomycotina</taxon>
        <taxon>Microbotryomycetes</taxon>
        <taxon>Microbotryales</taxon>
        <taxon>Microbotryaceae</taxon>
        <taxon>Microbotryum</taxon>
    </lineage>
</organism>